<evidence type="ECO:0000313" key="3">
    <source>
        <dbReference type="Proteomes" id="UP000484875"/>
    </source>
</evidence>
<comment type="caution">
    <text evidence="2">The sequence shown here is derived from an EMBL/GenBank/DDBJ whole genome shotgun (WGS) entry which is preliminary data.</text>
</comment>
<accession>A0A845HNY1</accession>
<sequence>MPSLRRFLPLMVALVSTLASAATTDEAENAEIIKGLHSALLRSFALDKDLRLDPALRSAADEISAAHIARIDRLFPLWLAEERQAQATAAAAKASGDAPVFFAARARMLNELALWQIDPGDADYERATLAVLQSSPRVCFVAGDYRHTDFAARIVRIQAMPAGQRAAALATERRLLGRWGQARADVPAWPDPLPQDAGAQWRKRVALAGERPVLALSPVLAHAMVVEKKSFEELHPQLKCALQQWWLQVSLRQGATPAAALNAFRYGTLINAADRFGNDADRAPPDGKPAAGGVPAYPAIAARFYVTGTTTIRARLDAAGKPVQASVAGRKIDVPGIRGVRPVAFENVFDAAAVKYALGGYRYDQPRGAEPFVFQLVWSLPDDPADVKTTGGGQ</sequence>
<proteinExistence type="predicted"/>
<protein>
    <recommendedName>
        <fullName evidence="4">TonB C-terminal domain-containing protein</fullName>
    </recommendedName>
</protein>
<feature type="chain" id="PRO_5032641090" description="TonB C-terminal domain-containing protein" evidence="1">
    <location>
        <begin position="22"/>
        <end position="394"/>
    </location>
</feature>
<gene>
    <name evidence="2" type="ORF">GTP81_20685</name>
</gene>
<reference evidence="2 3" key="1">
    <citation type="submission" date="2019-12" db="EMBL/GenBank/DDBJ databases">
        <title>Novel species isolated from a subtropical stream in China.</title>
        <authorList>
            <person name="Lu H."/>
        </authorList>
    </citation>
    <scope>NUCLEOTIDE SEQUENCE [LARGE SCALE GENOMIC DNA]</scope>
    <source>
        <strain evidence="2 3">FT107W</strain>
    </source>
</reference>
<keyword evidence="3" id="KW-1185">Reference proteome</keyword>
<evidence type="ECO:0008006" key="4">
    <source>
        <dbReference type="Google" id="ProtNLM"/>
    </source>
</evidence>
<organism evidence="2 3">
    <name type="scientific">Duganella vulcania</name>
    <dbReference type="NCBI Taxonomy" id="2692166"/>
    <lineage>
        <taxon>Bacteria</taxon>
        <taxon>Pseudomonadati</taxon>
        <taxon>Pseudomonadota</taxon>
        <taxon>Betaproteobacteria</taxon>
        <taxon>Burkholderiales</taxon>
        <taxon>Oxalobacteraceae</taxon>
        <taxon>Telluria group</taxon>
        <taxon>Duganella</taxon>
    </lineage>
</organism>
<dbReference type="RefSeq" id="WP_161091642.1">
    <property type="nucleotide sequence ID" value="NZ_WWCV01000041.1"/>
</dbReference>
<keyword evidence="1" id="KW-0732">Signal</keyword>
<dbReference type="Proteomes" id="UP000484875">
    <property type="component" value="Unassembled WGS sequence"/>
</dbReference>
<evidence type="ECO:0000256" key="1">
    <source>
        <dbReference type="SAM" id="SignalP"/>
    </source>
</evidence>
<name>A0A845HNY1_9BURK</name>
<dbReference type="EMBL" id="WWCV01000041">
    <property type="protein sequence ID" value="MYN19173.1"/>
    <property type="molecule type" value="Genomic_DNA"/>
</dbReference>
<feature type="signal peptide" evidence="1">
    <location>
        <begin position="1"/>
        <end position="21"/>
    </location>
</feature>
<evidence type="ECO:0000313" key="2">
    <source>
        <dbReference type="EMBL" id="MYN19173.1"/>
    </source>
</evidence>
<dbReference type="AlphaFoldDB" id="A0A845HNY1"/>